<name>A0A8T1HTK9_9STRA</name>
<dbReference type="AlphaFoldDB" id="A0A8T1HTK9"/>
<dbReference type="GO" id="GO:0003676">
    <property type="term" value="F:nucleic acid binding"/>
    <property type="evidence" value="ECO:0007669"/>
    <property type="project" value="InterPro"/>
</dbReference>
<dbReference type="Gene3D" id="4.10.60.10">
    <property type="entry name" value="Zinc finger, CCHC-type"/>
    <property type="match status" value="1"/>
</dbReference>
<dbReference type="SMART" id="SM00343">
    <property type="entry name" value="ZnF_C2HC"/>
    <property type="match status" value="1"/>
</dbReference>
<dbReference type="Proteomes" id="UP000760860">
    <property type="component" value="Unassembled WGS sequence"/>
</dbReference>
<evidence type="ECO:0000313" key="5">
    <source>
        <dbReference type="Proteomes" id="UP000760860"/>
    </source>
</evidence>
<evidence type="ECO:0000256" key="2">
    <source>
        <dbReference type="SAM" id="MobiDB-lite"/>
    </source>
</evidence>
<comment type="caution">
    <text evidence="4">The sequence shown here is derived from an EMBL/GenBank/DDBJ whole genome shotgun (WGS) entry which is preliminary data.</text>
</comment>
<organism evidence="4 5">
    <name type="scientific">Phytophthora cactorum</name>
    <dbReference type="NCBI Taxonomy" id="29920"/>
    <lineage>
        <taxon>Eukaryota</taxon>
        <taxon>Sar</taxon>
        <taxon>Stramenopiles</taxon>
        <taxon>Oomycota</taxon>
        <taxon>Peronosporomycetes</taxon>
        <taxon>Peronosporales</taxon>
        <taxon>Peronosporaceae</taxon>
        <taxon>Phytophthora</taxon>
    </lineage>
</organism>
<feature type="region of interest" description="Disordered" evidence="2">
    <location>
        <begin position="80"/>
        <end position="132"/>
    </location>
</feature>
<feature type="region of interest" description="Disordered" evidence="2">
    <location>
        <begin position="160"/>
        <end position="184"/>
    </location>
</feature>
<evidence type="ECO:0000256" key="1">
    <source>
        <dbReference type="PROSITE-ProRule" id="PRU00047"/>
    </source>
</evidence>
<accession>A0A8T1HTK9</accession>
<dbReference type="GO" id="GO:0008270">
    <property type="term" value="F:zinc ion binding"/>
    <property type="evidence" value="ECO:0007669"/>
    <property type="project" value="UniProtKB-KW"/>
</dbReference>
<evidence type="ECO:0000259" key="3">
    <source>
        <dbReference type="PROSITE" id="PS50158"/>
    </source>
</evidence>
<feature type="compositionally biased region" description="Polar residues" evidence="2">
    <location>
        <begin position="119"/>
        <end position="132"/>
    </location>
</feature>
<keyword evidence="1" id="KW-0479">Metal-binding</keyword>
<reference evidence="4" key="1">
    <citation type="submission" date="2018-05" db="EMBL/GenBank/DDBJ databases">
        <title>Effector identification in a new, highly contiguous assembly of the strawberry crown rot pathogen Phytophthora cactorum.</title>
        <authorList>
            <person name="Armitage A.D."/>
            <person name="Nellist C.F."/>
            <person name="Bates H."/>
            <person name="Vickerstaff R.J."/>
            <person name="Harrison R.J."/>
        </authorList>
    </citation>
    <scope>NUCLEOTIDE SEQUENCE</scope>
    <source>
        <strain evidence="4">P421</strain>
    </source>
</reference>
<dbReference type="EMBL" id="RCMV01000565">
    <property type="protein sequence ID" value="KAG3215327.1"/>
    <property type="molecule type" value="Genomic_DNA"/>
</dbReference>
<keyword evidence="1" id="KW-0862">Zinc</keyword>
<dbReference type="InterPro" id="IPR001878">
    <property type="entry name" value="Znf_CCHC"/>
</dbReference>
<proteinExistence type="predicted"/>
<evidence type="ECO:0000313" key="4">
    <source>
        <dbReference type="EMBL" id="KAG3215327.1"/>
    </source>
</evidence>
<keyword evidence="1" id="KW-0863">Zinc-finger</keyword>
<protein>
    <recommendedName>
        <fullName evidence="3">CCHC-type domain-containing protein</fullName>
    </recommendedName>
</protein>
<sequence>MKGTSGNVTVAPGVSCGLGTKTGPDGVVGCAEGEMMAHFTNPHGVYNKYTNTWDVLDGRHPDGRGRRGGAGGHKAIVWLRREADEDEGGSGGRKEPVAEAVEESQGSCQEDDCPAKQAGTDTQPKPAQAKTSQYCDRGTKCYACGGFGHFARECPDEEAKARNDAYVTPRVTNPATPAENKQRA</sequence>
<dbReference type="Pfam" id="PF00098">
    <property type="entry name" value="zf-CCHC"/>
    <property type="match status" value="1"/>
</dbReference>
<dbReference type="PROSITE" id="PS50158">
    <property type="entry name" value="ZF_CCHC"/>
    <property type="match status" value="1"/>
</dbReference>
<dbReference type="SUPFAM" id="SSF57756">
    <property type="entry name" value="Retrovirus zinc finger-like domains"/>
    <property type="match status" value="1"/>
</dbReference>
<feature type="domain" description="CCHC-type" evidence="3">
    <location>
        <begin position="140"/>
        <end position="156"/>
    </location>
</feature>
<gene>
    <name evidence="4" type="ORF">PC129_g13787</name>
</gene>
<dbReference type="InterPro" id="IPR036875">
    <property type="entry name" value="Znf_CCHC_sf"/>
</dbReference>